<dbReference type="EMBL" id="SNRW01044597">
    <property type="protein sequence ID" value="KAA6323620.1"/>
    <property type="molecule type" value="Genomic_DNA"/>
</dbReference>
<feature type="non-terminal residue" evidence="1">
    <location>
        <position position="18"/>
    </location>
</feature>
<evidence type="ECO:0000313" key="1">
    <source>
        <dbReference type="EMBL" id="KAA6323620.1"/>
    </source>
</evidence>
<organism evidence="1 2">
    <name type="scientific">Streblomastix strix</name>
    <dbReference type="NCBI Taxonomy" id="222440"/>
    <lineage>
        <taxon>Eukaryota</taxon>
        <taxon>Metamonada</taxon>
        <taxon>Preaxostyla</taxon>
        <taxon>Oxymonadida</taxon>
        <taxon>Streblomastigidae</taxon>
        <taxon>Streblomastix</taxon>
    </lineage>
</organism>
<proteinExistence type="predicted"/>
<accession>A0A5J4QRV7</accession>
<reference evidence="1 2" key="1">
    <citation type="submission" date="2019-03" db="EMBL/GenBank/DDBJ databases">
        <title>Single cell metagenomics reveals metabolic interactions within the superorganism composed of flagellate Streblomastix strix and complex community of Bacteroidetes bacteria on its surface.</title>
        <authorList>
            <person name="Treitli S.C."/>
            <person name="Kolisko M."/>
            <person name="Husnik F."/>
            <person name="Keeling P."/>
            <person name="Hampl V."/>
        </authorList>
    </citation>
    <scope>NUCLEOTIDE SEQUENCE [LARGE SCALE GENOMIC DNA]</scope>
    <source>
        <strain evidence="1">ST1C</strain>
    </source>
</reference>
<dbReference type="AlphaFoldDB" id="A0A5J4QRV7"/>
<gene>
    <name evidence="1" type="ORF">EZS28_054293</name>
</gene>
<sequence length="18" mass="2229">MDEADYTPELIKHLRQRL</sequence>
<dbReference type="Proteomes" id="UP000324800">
    <property type="component" value="Unassembled WGS sequence"/>
</dbReference>
<protein>
    <submittedName>
        <fullName evidence="1">Uncharacterized protein</fullName>
    </submittedName>
</protein>
<evidence type="ECO:0000313" key="2">
    <source>
        <dbReference type="Proteomes" id="UP000324800"/>
    </source>
</evidence>
<comment type="caution">
    <text evidence="1">The sequence shown here is derived from an EMBL/GenBank/DDBJ whole genome shotgun (WGS) entry which is preliminary data.</text>
</comment>
<name>A0A5J4QRV7_9EUKA</name>